<dbReference type="SUPFAM" id="SSF53271">
    <property type="entry name" value="PRTase-like"/>
    <property type="match status" value="1"/>
</dbReference>
<evidence type="ECO:0000256" key="2">
    <source>
        <dbReference type="ARBA" id="ARBA00004889"/>
    </source>
</evidence>
<comment type="pathway">
    <text evidence="2">Pyrimidine metabolism; UMP biosynthesis via de novo pathway; UMP from orotate: step 1/2.</text>
</comment>
<keyword evidence="9" id="KW-0665">Pyrimidine biosynthesis</keyword>
<dbReference type="EMBL" id="JAPEUV010000077">
    <property type="protein sequence ID" value="KAJ4334437.1"/>
    <property type="molecule type" value="Genomic_DNA"/>
</dbReference>
<dbReference type="OrthoDB" id="5553476at2759"/>
<comment type="caution">
    <text evidence="12">The sequence shown here is derived from an EMBL/GenBank/DDBJ whole genome shotgun (WGS) entry which is preliminary data.</text>
</comment>
<dbReference type="Pfam" id="PF00156">
    <property type="entry name" value="Pribosyltran"/>
    <property type="match status" value="1"/>
</dbReference>
<dbReference type="GO" id="GO:0006221">
    <property type="term" value="P:pyrimidine nucleotide biosynthetic process"/>
    <property type="evidence" value="ECO:0007669"/>
    <property type="project" value="UniProtKB-KW"/>
</dbReference>
<dbReference type="FunFam" id="3.40.50.2020:FF:000008">
    <property type="entry name" value="Orotate phosphoribosyltransferase"/>
    <property type="match status" value="1"/>
</dbReference>
<dbReference type="InterPro" id="IPR000836">
    <property type="entry name" value="PRTase_dom"/>
</dbReference>
<dbReference type="EC" id="2.4.2.10" evidence="5"/>
<evidence type="ECO:0000313" key="12">
    <source>
        <dbReference type="EMBL" id="KAJ4334437.1"/>
    </source>
</evidence>
<protein>
    <recommendedName>
        <fullName evidence="6">Orotate phosphoribosyltransferase</fullName>
        <ecNumber evidence="5">2.4.2.10</ecNumber>
    </recommendedName>
</protein>
<comment type="similarity">
    <text evidence="3">Belongs to the purine/pyrimidine phosphoribosyltransferase family. PyrE subfamily.</text>
</comment>
<keyword evidence="8 12" id="KW-0808">Transferase</keyword>
<evidence type="ECO:0000313" key="13">
    <source>
        <dbReference type="Proteomes" id="UP001140562"/>
    </source>
</evidence>
<evidence type="ECO:0000256" key="3">
    <source>
        <dbReference type="ARBA" id="ARBA00006340"/>
    </source>
</evidence>
<accession>A0A9W8WVV9</accession>
<proteinExistence type="inferred from homology"/>
<comment type="subunit">
    <text evidence="4">Homodimer.</text>
</comment>
<dbReference type="InterPro" id="IPR023031">
    <property type="entry name" value="OPRT"/>
</dbReference>
<evidence type="ECO:0000256" key="9">
    <source>
        <dbReference type="ARBA" id="ARBA00022975"/>
    </source>
</evidence>
<feature type="domain" description="Phosphoribosyltransferase" evidence="11">
    <location>
        <begin position="110"/>
        <end position="216"/>
    </location>
</feature>
<evidence type="ECO:0000256" key="6">
    <source>
        <dbReference type="ARBA" id="ARBA00014769"/>
    </source>
</evidence>
<name>A0A9W8WVV9_9PLEO</name>
<dbReference type="InterPro" id="IPR029057">
    <property type="entry name" value="PRTase-like"/>
</dbReference>
<keyword evidence="7 12" id="KW-0328">Glycosyltransferase</keyword>
<dbReference type="GO" id="GO:0005737">
    <property type="term" value="C:cytoplasm"/>
    <property type="evidence" value="ECO:0007669"/>
    <property type="project" value="TreeGrafter"/>
</dbReference>
<dbReference type="PANTHER" id="PTHR46683">
    <property type="entry name" value="OROTATE PHOSPHORIBOSYLTRANSFERASE 1-RELATED"/>
    <property type="match status" value="1"/>
</dbReference>
<comment type="function">
    <text evidence="1">Catalyzes the transfer of a ribosyl phosphate group from 5-phosphoribose 1-diphosphate to orotate, leading to the formation of orotidine monophosphate (OMP).</text>
</comment>
<keyword evidence="13" id="KW-1185">Reference proteome</keyword>
<dbReference type="NCBIfam" id="TIGR00336">
    <property type="entry name" value="pyrE"/>
    <property type="match status" value="1"/>
</dbReference>
<dbReference type="GO" id="GO:0006207">
    <property type="term" value="P:'de novo' pyrimidine nucleobase biosynthetic process"/>
    <property type="evidence" value="ECO:0007669"/>
    <property type="project" value="TreeGrafter"/>
</dbReference>
<dbReference type="HAMAP" id="MF_01208">
    <property type="entry name" value="PyrE"/>
    <property type="match status" value="1"/>
</dbReference>
<evidence type="ECO:0000259" key="11">
    <source>
        <dbReference type="Pfam" id="PF00156"/>
    </source>
</evidence>
<reference evidence="12" key="1">
    <citation type="submission" date="2022-10" db="EMBL/GenBank/DDBJ databases">
        <title>Tapping the CABI collections for fungal endophytes: first genome assemblies for Collariella, Neodidymelliopsis, Ascochyta clinopodiicola, Didymella pomorum, Didymosphaeria variabile, Neocosmospora piperis and Neocucurbitaria cava.</title>
        <authorList>
            <person name="Hill R."/>
        </authorList>
    </citation>
    <scope>NUCLEOTIDE SEQUENCE</scope>
    <source>
        <strain evidence="12">IMI 360193</strain>
    </source>
</reference>
<evidence type="ECO:0000256" key="1">
    <source>
        <dbReference type="ARBA" id="ARBA00003769"/>
    </source>
</evidence>
<evidence type="ECO:0000256" key="7">
    <source>
        <dbReference type="ARBA" id="ARBA00022676"/>
    </source>
</evidence>
<comment type="catalytic activity">
    <reaction evidence="10">
        <text>orotidine 5'-phosphate + diphosphate = orotate + 5-phospho-alpha-D-ribose 1-diphosphate</text>
        <dbReference type="Rhea" id="RHEA:10380"/>
        <dbReference type="ChEBI" id="CHEBI:30839"/>
        <dbReference type="ChEBI" id="CHEBI:33019"/>
        <dbReference type="ChEBI" id="CHEBI:57538"/>
        <dbReference type="ChEBI" id="CHEBI:58017"/>
        <dbReference type="EC" id="2.4.2.10"/>
    </reaction>
</comment>
<evidence type="ECO:0000256" key="4">
    <source>
        <dbReference type="ARBA" id="ARBA00011738"/>
    </source>
</evidence>
<dbReference type="PANTHER" id="PTHR46683:SF1">
    <property type="entry name" value="OROTATE PHOSPHORIBOSYLTRANSFERASE 1-RELATED"/>
    <property type="match status" value="1"/>
</dbReference>
<evidence type="ECO:0000256" key="5">
    <source>
        <dbReference type="ARBA" id="ARBA00011971"/>
    </source>
</evidence>
<evidence type="ECO:0000256" key="8">
    <source>
        <dbReference type="ARBA" id="ARBA00022679"/>
    </source>
</evidence>
<dbReference type="AlphaFoldDB" id="A0A9W8WVV9"/>
<evidence type="ECO:0000256" key="10">
    <source>
        <dbReference type="ARBA" id="ARBA00049126"/>
    </source>
</evidence>
<dbReference type="CDD" id="cd06223">
    <property type="entry name" value="PRTases_typeI"/>
    <property type="match status" value="1"/>
</dbReference>
<gene>
    <name evidence="12" type="primary">URA5</name>
    <name evidence="12" type="ORF">N0V87_006871</name>
</gene>
<dbReference type="GO" id="GO:0004588">
    <property type="term" value="F:orotate phosphoribosyltransferase activity"/>
    <property type="evidence" value="ECO:0007669"/>
    <property type="project" value="UniProtKB-EC"/>
</dbReference>
<dbReference type="GO" id="GO:0046132">
    <property type="term" value="P:pyrimidine ribonucleoside biosynthetic process"/>
    <property type="evidence" value="ECO:0007669"/>
    <property type="project" value="TreeGrafter"/>
</dbReference>
<dbReference type="Gene3D" id="3.40.50.2020">
    <property type="match status" value="1"/>
</dbReference>
<dbReference type="Proteomes" id="UP001140562">
    <property type="component" value="Unassembled WGS sequence"/>
</dbReference>
<sequence>MMTLAPSLPPAIREVSAHSETRNKKCIDTHHHTNITRSSHKMALPEYKKNFLETCVSAGALKFGTFTLKSKRVSPYFFNAGLFHRADLLRSMSLAYAQSMKAHGDADSSFDFDVLFGPAYKGIPLAATTIDKLADLDTAKYGKKSYSFNRKEAKTHGEGGNIVGASLKGQKIVIIDDVITAGTAIREAIDIIKREGGELVGIIVAFDRQEKTPTENDDDGKPGPSAIGEVRKQYGIPVLSILTLDDIVEFLRSQGSEDDIKRLDAYRAKYKASD</sequence>
<organism evidence="12 13">
    <name type="scientific">Didymella glomerata</name>
    <dbReference type="NCBI Taxonomy" id="749621"/>
    <lineage>
        <taxon>Eukaryota</taxon>
        <taxon>Fungi</taxon>
        <taxon>Dikarya</taxon>
        <taxon>Ascomycota</taxon>
        <taxon>Pezizomycotina</taxon>
        <taxon>Dothideomycetes</taxon>
        <taxon>Pleosporomycetidae</taxon>
        <taxon>Pleosporales</taxon>
        <taxon>Pleosporineae</taxon>
        <taxon>Didymellaceae</taxon>
        <taxon>Didymella</taxon>
    </lineage>
</organism>
<dbReference type="InterPro" id="IPR004467">
    <property type="entry name" value="Or_phspho_trans_dom"/>
</dbReference>